<evidence type="ECO:0000313" key="1">
    <source>
        <dbReference type="EMBL" id="KAJ8335429.1"/>
    </source>
</evidence>
<accession>A0A9Q1ID95</accession>
<organism evidence="1 2">
    <name type="scientific">Synaphobranchus kaupii</name>
    <name type="common">Kaup's arrowtooth eel</name>
    <dbReference type="NCBI Taxonomy" id="118154"/>
    <lineage>
        <taxon>Eukaryota</taxon>
        <taxon>Metazoa</taxon>
        <taxon>Chordata</taxon>
        <taxon>Craniata</taxon>
        <taxon>Vertebrata</taxon>
        <taxon>Euteleostomi</taxon>
        <taxon>Actinopterygii</taxon>
        <taxon>Neopterygii</taxon>
        <taxon>Teleostei</taxon>
        <taxon>Anguilliformes</taxon>
        <taxon>Synaphobranchidae</taxon>
        <taxon>Synaphobranchus</taxon>
    </lineage>
</organism>
<reference evidence="1" key="1">
    <citation type="journal article" date="2023" name="Science">
        <title>Genome structures resolve the early diversification of teleost fishes.</title>
        <authorList>
            <person name="Parey E."/>
            <person name="Louis A."/>
            <person name="Montfort J."/>
            <person name="Bouchez O."/>
            <person name="Roques C."/>
            <person name="Iampietro C."/>
            <person name="Lluch J."/>
            <person name="Castinel A."/>
            <person name="Donnadieu C."/>
            <person name="Desvignes T."/>
            <person name="Floi Bucao C."/>
            <person name="Jouanno E."/>
            <person name="Wen M."/>
            <person name="Mejri S."/>
            <person name="Dirks R."/>
            <person name="Jansen H."/>
            <person name="Henkel C."/>
            <person name="Chen W.J."/>
            <person name="Zahm M."/>
            <person name="Cabau C."/>
            <person name="Klopp C."/>
            <person name="Thompson A.W."/>
            <person name="Robinson-Rechavi M."/>
            <person name="Braasch I."/>
            <person name="Lecointre G."/>
            <person name="Bobe J."/>
            <person name="Postlethwait J.H."/>
            <person name="Berthelot C."/>
            <person name="Roest Crollius H."/>
            <person name="Guiguen Y."/>
        </authorList>
    </citation>
    <scope>NUCLEOTIDE SEQUENCE</scope>
    <source>
        <strain evidence="1">WJC10195</strain>
    </source>
</reference>
<keyword evidence="2" id="KW-1185">Reference proteome</keyword>
<name>A0A9Q1ID95_SYNKA</name>
<dbReference type="Proteomes" id="UP001152622">
    <property type="component" value="Chromosome 20"/>
</dbReference>
<gene>
    <name evidence="1" type="ORF">SKAU_G00387710</name>
</gene>
<proteinExistence type="predicted"/>
<dbReference type="AlphaFoldDB" id="A0A9Q1ID95"/>
<evidence type="ECO:0000313" key="2">
    <source>
        <dbReference type="Proteomes" id="UP001152622"/>
    </source>
</evidence>
<protein>
    <submittedName>
        <fullName evidence="1">Uncharacterized protein</fullName>
    </submittedName>
</protein>
<dbReference type="EMBL" id="JAINUF010000020">
    <property type="protein sequence ID" value="KAJ8335429.1"/>
    <property type="molecule type" value="Genomic_DNA"/>
</dbReference>
<comment type="caution">
    <text evidence="1">The sequence shown here is derived from an EMBL/GenBank/DDBJ whole genome shotgun (WGS) entry which is preliminary data.</text>
</comment>
<sequence length="87" mass="9021">MRTPPGLAGRFVLTRASAHARTLGSGTVCFRATPEGEHVAGKEGVVSASSRAVTVTDAVRGTLRTGSERDEDMTLPCAVKVDARLPG</sequence>